<keyword evidence="8" id="KW-1185">Reference proteome</keyword>
<keyword evidence="3 4" id="KW-0949">S-adenosyl-L-methionine</keyword>
<dbReference type="NCBIfam" id="TIGR00479">
    <property type="entry name" value="rumA"/>
    <property type="match status" value="1"/>
</dbReference>
<evidence type="ECO:0000259" key="6">
    <source>
        <dbReference type="PROSITE" id="PS50926"/>
    </source>
</evidence>
<dbReference type="InterPro" id="IPR030391">
    <property type="entry name" value="MeTrfase_TrmA_CS"/>
</dbReference>
<dbReference type="InterPro" id="IPR030390">
    <property type="entry name" value="MeTrfase_TrmA_AS"/>
</dbReference>
<feature type="domain" description="TRAM" evidence="6">
    <location>
        <begin position="11"/>
        <end position="72"/>
    </location>
</feature>
<name>A7NGT5_ROSCS</name>
<evidence type="ECO:0000256" key="5">
    <source>
        <dbReference type="PROSITE-ProRule" id="PRU10015"/>
    </source>
</evidence>
<evidence type="ECO:0000256" key="3">
    <source>
        <dbReference type="ARBA" id="ARBA00022691"/>
    </source>
</evidence>
<dbReference type="CDD" id="cd02440">
    <property type="entry name" value="AdoMet_MTases"/>
    <property type="match status" value="1"/>
</dbReference>
<dbReference type="PROSITE" id="PS01231">
    <property type="entry name" value="TRMA_2"/>
    <property type="match status" value="1"/>
</dbReference>
<comment type="similarity">
    <text evidence="4">Belongs to the class I-like SAM-binding methyltransferase superfamily. RNA M5U methyltransferase family.</text>
</comment>
<evidence type="ECO:0000313" key="8">
    <source>
        <dbReference type="Proteomes" id="UP000000263"/>
    </source>
</evidence>
<dbReference type="PROSITE" id="PS01230">
    <property type="entry name" value="TRMA_1"/>
    <property type="match status" value="1"/>
</dbReference>
<dbReference type="Pfam" id="PF05958">
    <property type="entry name" value="tRNA_U5-meth_tr"/>
    <property type="match status" value="1"/>
</dbReference>
<dbReference type="InterPro" id="IPR002792">
    <property type="entry name" value="TRAM_dom"/>
</dbReference>
<dbReference type="PROSITE" id="PS50926">
    <property type="entry name" value="TRAM"/>
    <property type="match status" value="1"/>
</dbReference>
<dbReference type="Gene3D" id="2.40.50.140">
    <property type="entry name" value="Nucleic acid-binding proteins"/>
    <property type="match status" value="1"/>
</dbReference>
<dbReference type="FunFam" id="3.40.50.150:FF:000009">
    <property type="entry name" value="23S rRNA (Uracil(1939)-C(5))-methyltransferase RlmD"/>
    <property type="match status" value="1"/>
</dbReference>
<feature type="binding site" evidence="4">
    <location>
        <position position="319"/>
    </location>
    <ligand>
        <name>S-adenosyl-L-methionine</name>
        <dbReference type="ChEBI" id="CHEBI:59789"/>
    </ligand>
</feature>
<sequence length="439" mass="47577">MSVTLADLSEQTLSSTWPDTLELTLDGIAQGGEAVGRWQNRVVFAAGGIPGERVVVRLRERHESYARGDVIDVLLASPDRVAPRLPGASHMPWQHIAFDAQQRLRRQILADQLAKFAGVDPAVVEATAFASKPWEYRNNTRLHCDGRRIGYYESNTRSIAELDHDPLLHPVLNEALAALRSALADELDDAPPLEVTLRVSEAYGYCIAALRGRGDRRSLAARWRARCPVLAGVVFTVPPPHMLPPLGADTLVEELADLTFLLRPTTFFQVNVAAAATLLNLIRAGLGDEARGRLLDLYCGAGAFTLPLARNAIEIVGVEEYAGAVADAERSAAVNHISNVRFITGSAEAVLANLDGPFDAVVLDPPRRGCHPRVLHALIERAPRRIVYVSCHPATLARDLKTLIAGGYAVVRATPVDLFPQTPHIESVVALMRAGSAQV</sequence>
<feature type="binding site" evidence="4">
    <location>
        <position position="269"/>
    </location>
    <ligand>
        <name>S-adenosyl-L-methionine</name>
        <dbReference type="ChEBI" id="CHEBI:59789"/>
    </ligand>
</feature>
<feature type="binding site" evidence="4">
    <location>
        <position position="364"/>
    </location>
    <ligand>
        <name>S-adenosyl-L-methionine</name>
        <dbReference type="ChEBI" id="CHEBI:59789"/>
    </ligand>
</feature>
<dbReference type="PROSITE" id="PS51687">
    <property type="entry name" value="SAM_MT_RNA_M5U"/>
    <property type="match status" value="1"/>
</dbReference>
<dbReference type="Pfam" id="PF01938">
    <property type="entry name" value="TRAM"/>
    <property type="match status" value="1"/>
</dbReference>
<evidence type="ECO:0000256" key="2">
    <source>
        <dbReference type="ARBA" id="ARBA00022679"/>
    </source>
</evidence>
<dbReference type="AlphaFoldDB" id="A7NGT5"/>
<dbReference type="InterPro" id="IPR012340">
    <property type="entry name" value="NA-bd_OB-fold"/>
</dbReference>
<keyword evidence="1 4" id="KW-0489">Methyltransferase</keyword>
<dbReference type="PANTHER" id="PTHR11061">
    <property type="entry name" value="RNA M5U METHYLTRANSFERASE"/>
    <property type="match status" value="1"/>
</dbReference>
<dbReference type="EMBL" id="CP000804">
    <property type="protein sequence ID" value="ABU56682.1"/>
    <property type="molecule type" value="Genomic_DNA"/>
</dbReference>
<evidence type="ECO:0000256" key="1">
    <source>
        <dbReference type="ARBA" id="ARBA00022603"/>
    </source>
</evidence>
<dbReference type="Gene3D" id="2.40.50.1070">
    <property type="match status" value="1"/>
</dbReference>
<feature type="active site" evidence="5">
    <location>
        <position position="391"/>
    </location>
</feature>
<dbReference type="HOGENOM" id="CLU_014689_8_1_0"/>
<dbReference type="GO" id="GO:0070475">
    <property type="term" value="P:rRNA base methylation"/>
    <property type="evidence" value="ECO:0007669"/>
    <property type="project" value="TreeGrafter"/>
</dbReference>
<dbReference type="STRING" id="383372.Rcas_0552"/>
<dbReference type="InterPro" id="IPR029063">
    <property type="entry name" value="SAM-dependent_MTases_sf"/>
</dbReference>
<dbReference type="SUPFAM" id="SSF50249">
    <property type="entry name" value="Nucleic acid-binding proteins"/>
    <property type="match status" value="1"/>
</dbReference>
<dbReference type="Gene3D" id="3.40.50.150">
    <property type="entry name" value="Vaccinia Virus protein VP39"/>
    <property type="match status" value="1"/>
</dbReference>
<dbReference type="GO" id="GO:0070041">
    <property type="term" value="F:rRNA (uridine-C5-)-methyltransferase activity"/>
    <property type="evidence" value="ECO:0007669"/>
    <property type="project" value="TreeGrafter"/>
</dbReference>
<protein>
    <submittedName>
        <fullName evidence="7">RNA methyltransferase, TrmA family</fullName>
    </submittedName>
</protein>
<dbReference type="eggNOG" id="COG2265">
    <property type="taxonomic scope" value="Bacteria"/>
</dbReference>
<gene>
    <name evidence="7" type="ordered locus">Rcas_0552</name>
</gene>
<dbReference type="KEGG" id="rca:Rcas_0552"/>
<feature type="active site" description="Nucleophile" evidence="4">
    <location>
        <position position="391"/>
    </location>
</feature>
<dbReference type="InterPro" id="IPR010280">
    <property type="entry name" value="U5_MeTrfase_fam"/>
</dbReference>
<dbReference type="PANTHER" id="PTHR11061:SF30">
    <property type="entry name" value="TRNA (URACIL(54)-C(5))-METHYLTRANSFERASE"/>
    <property type="match status" value="1"/>
</dbReference>
<keyword evidence="2 4" id="KW-0808">Transferase</keyword>
<feature type="binding site" evidence="4">
    <location>
        <position position="298"/>
    </location>
    <ligand>
        <name>S-adenosyl-L-methionine</name>
        <dbReference type="ChEBI" id="CHEBI:59789"/>
    </ligand>
</feature>
<proteinExistence type="inferred from homology"/>
<dbReference type="Proteomes" id="UP000000263">
    <property type="component" value="Chromosome"/>
</dbReference>
<accession>A7NGT5</accession>
<organism evidence="7 8">
    <name type="scientific">Roseiflexus castenholzii (strain DSM 13941 / HLO8)</name>
    <dbReference type="NCBI Taxonomy" id="383372"/>
    <lineage>
        <taxon>Bacteria</taxon>
        <taxon>Bacillati</taxon>
        <taxon>Chloroflexota</taxon>
        <taxon>Chloroflexia</taxon>
        <taxon>Chloroflexales</taxon>
        <taxon>Roseiflexineae</taxon>
        <taxon>Roseiflexaceae</taxon>
        <taxon>Roseiflexus</taxon>
    </lineage>
</organism>
<dbReference type="SUPFAM" id="SSF53335">
    <property type="entry name" value="S-adenosyl-L-methionine-dependent methyltransferases"/>
    <property type="match status" value="1"/>
</dbReference>
<reference evidence="7 8" key="1">
    <citation type="submission" date="2007-08" db="EMBL/GenBank/DDBJ databases">
        <title>Complete sequence of Roseiflexus castenholzii DSM 13941.</title>
        <authorList>
            <consortium name="US DOE Joint Genome Institute"/>
            <person name="Copeland A."/>
            <person name="Lucas S."/>
            <person name="Lapidus A."/>
            <person name="Barry K."/>
            <person name="Glavina del Rio T."/>
            <person name="Dalin E."/>
            <person name="Tice H."/>
            <person name="Pitluck S."/>
            <person name="Thompson L.S."/>
            <person name="Brettin T."/>
            <person name="Bruce D."/>
            <person name="Detter J.C."/>
            <person name="Han C."/>
            <person name="Tapia R."/>
            <person name="Schmutz J."/>
            <person name="Larimer F."/>
            <person name="Land M."/>
            <person name="Hauser L."/>
            <person name="Kyrpides N."/>
            <person name="Mikhailova N."/>
            <person name="Bryant D.A."/>
            <person name="Hanada S."/>
            <person name="Tsukatani Y."/>
            <person name="Richardson P."/>
        </authorList>
    </citation>
    <scope>NUCLEOTIDE SEQUENCE [LARGE SCALE GENOMIC DNA]</scope>
    <source>
        <strain evidence="8">DSM 13941 / HLO8</strain>
    </source>
</reference>
<evidence type="ECO:0000313" key="7">
    <source>
        <dbReference type="EMBL" id="ABU56682.1"/>
    </source>
</evidence>
<evidence type="ECO:0000256" key="4">
    <source>
        <dbReference type="PROSITE-ProRule" id="PRU01024"/>
    </source>
</evidence>